<dbReference type="KEGG" id="olu:OSTLU_25663"/>
<dbReference type="RefSeq" id="XP_001421870.1">
    <property type="nucleotide sequence ID" value="XM_001421833.1"/>
</dbReference>
<dbReference type="Proteomes" id="UP000001568">
    <property type="component" value="Chromosome 16"/>
</dbReference>
<keyword evidence="3" id="KW-1185">Reference proteome</keyword>
<dbReference type="Gramene" id="ABP00164">
    <property type="protein sequence ID" value="ABP00164"/>
    <property type="gene ID" value="OSTLU_25663"/>
</dbReference>
<evidence type="ECO:0000256" key="1">
    <source>
        <dbReference type="SAM" id="MobiDB-lite"/>
    </source>
</evidence>
<dbReference type="AlphaFoldDB" id="A4S944"/>
<reference evidence="2 3" key="1">
    <citation type="journal article" date="2007" name="Proc. Natl. Acad. Sci. U.S.A.">
        <title>The tiny eukaryote Ostreococcus provides genomic insights into the paradox of plankton speciation.</title>
        <authorList>
            <person name="Palenik B."/>
            <person name="Grimwood J."/>
            <person name="Aerts A."/>
            <person name="Rouze P."/>
            <person name="Salamov A."/>
            <person name="Putnam N."/>
            <person name="Dupont C."/>
            <person name="Jorgensen R."/>
            <person name="Derelle E."/>
            <person name="Rombauts S."/>
            <person name="Zhou K."/>
            <person name="Otillar R."/>
            <person name="Merchant S.S."/>
            <person name="Podell S."/>
            <person name="Gaasterland T."/>
            <person name="Napoli C."/>
            <person name="Gendler K."/>
            <person name="Manuell A."/>
            <person name="Tai V."/>
            <person name="Vallon O."/>
            <person name="Piganeau G."/>
            <person name="Jancek S."/>
            <person name="Heijde M."/>
            <person name="Jabbari K."/>
            <person name="Bowler C."/>
            <person name="Lohr M."/>
            <person name="Robbens S."/>
            <person name="Werner G."/>
            <person name="Dubchak I."/>
            <person name="Pazour G.J."/>
            <person name="Ren Q."/>
            <person name="Paulsen I."/>
            <person name="Delwiche C."/>
            <person name="Schmutz J."/>
            <person name="Rokhsar D."/>
            <person name="Van de Peer Y."/>
            <person name="Moreau H."/>
            <person name="Grigoriev I.V."/>
        </authorList>
    </citation>
    <scope>NUCLEOTIDE SEQUENCE [LARGE SCALE GENOMIC DNA]</scope>
    <source>
        <strain evidence="2 3">CCE9901</strain>
    </source>
</reference>
<dbReference type="OMA" id="FSEIFYV"/>
<dbReference type="HOGENOM" id="CLU_475213_0_0_1"/>
<evidence type="ECO:0000313" key="3">
    <source>
        <dbReference type="Proteomes" id="UP000001568"/>
    </source>
</evidence>
<protein>
    <submittedName>
        <fullName evidence="2">Uncharacterized protein</fullName>
    </submittedName>
</protein>
<name>A4S944_OSTLU</name>
<proteinExistence type="predicted"/>
<gene>
    <name evidence="2" type="ORF">OSTLU_25663</name>
</gene>
<dbReference type="GeneID" id="5006040"/>
<sequence length="574" mass="64429">MPRSRATTRDDDDACDANGDDPCAMGALLLLGARDAAREGRGRAAGARRERRGEGTREGARDDDGSVKIKINESALKMRLGIKNADHRRLIYRWTNALIRAVGLKVPTGLGAIVLHNAKNKREKFDKFLLHYYGKESFSPGTYWYSNANALAFFSEIFYVATNGRVRCNDDDIMQIFSKSDPNRQASTWVTSSATLERFGITRMEVLAIYCGEPRFENGWPKGQPLRVQPPKIVVTQRDGSVTDKSDLTNVKTNTALVDPGRVALKRERSKKHVVSVVGVDPRVTSLGWKRQAVESGHAMQRTTLLERQAIELCKHIEPSEENSPIMIMPLIYDQILRGTKCCGPRSRPCERNKFNKHYGKLLSTDVFLPEDVGVALKIKDSAVEVQELFRKFTNAFLKLKVAMADLDEVSATRDSVSTTLNGVLSVLNTVADTKRKSELEAIITEQRAHFHGLESEVARLNKIVDSVRVEFDKSESAARQPYLDIVRRCYELGSLVQDRMQKSINATLDSCMTDIAACEIKQVGADTDELNALFVKRDSLKSLNDTLRDCKACFAFSLNTLDQRWEQFKPMRL</sequence>
<evidence type="ECO:0000313" key="2">
    <source>
        <dbReference type="EMBL" id="ABP00164.1"/>
    </source>
</evidence>
<organism evidence="2 3">
    <name type="scientific">Ostreococcus lucimarinus (strain CCE9901)</name>
    <dbReference type="NCBI Taxonomy" id="436017"/>
    <lineage>
        <taxon>Eukaryota</taxon>
        <taxon>Viridiplantae</taxon>
        <taxon>Chlorophyta</taxon>
        <taxon>Mamiellophyceae</taxon>
        <taxon>Mamiellales</taxon>
        <taxon>Bathycoccaceae</taxon>
        <taxon>Ostreococcus</taxon>
    </lineage>
</organism>
<dbReference type="EMBL" id="CP000596">
    <property type="protein sequence ID" value="ABP00164.1"/>
    <property type="molecule type" value="Genomic_DNA"/>
</dbReference>
<feature type="region of interest" description="Disordered" evidence="1">
    <location>
        <begin position="37"/>
        <end position="64"/>
    </location>
</feature>
<dbReference type="OrthoDB" id="10475160at2759"/>
<accession>A4S944</accession>